<organism evidence="2 3">
    <name type="scientific">Tanacetum coccineum</name>
    <dbReference type="NCBI Taxonomy" id="301880"/>
    <lineage>
        <taxon>Eukaryota</taxon>
        <taxon>Viridiplantae</taxon>
        <taxon>Streptophyta</taxon>
        <taxon>Embryophyta</taxon>
        <taxon>Tracheophyta</taxon>
        <taxon>Spermatophyta</taxon>
        <taxon>Magnoliopsida</taxon>
        <taxon>eudicotyledons</taxon>
        <taxon>Gunneridae</taxon>
        <taxon>Pentapetalae</taxon>
        <taxon>asterids</taxon>
        <taxon>campanulids</taxon>
        <taxon>Asterales</taxon>
        <taxon>Asteraceae</taxon>
        <taxon>Asteroideae</taxon>
        <taxon>Anthemideae</taxon>
        <taxon>Anthemidinae</taxon>
        <taxon>Tanacetum</taxon>
    </lineage>
</organism>
<evidence type="ECO:0000313" key="3">
    <source>
        <dbReference type="Proteomes" id="UP001151760"/>
    </source>
</evidence>
<sequence>MMERKIDEWSKSQNISLKQIDRTDPPPPQAHTEHVNAVFTGSEKSDDSPKIQKDSPPLIIVNNKIKKDKPIKTSKRAITWRVPFEQRNEPPAQPKVVYAPILDINYFRYFPDVLENYNLIDDEPMWVANGVVASTLGSAITIPKTTNEFTIKGNHLTLVKGNQFDDRIKTYPHKYIHEFLKICDMFKYRDTENEVVRQMMFTLSLTGEAKTFADKQSGRPSGSLPSNTQSNPKGSSSKPYQPPVLVVPGYGVLDLISVVVFSEG</sequence>
<keyword evidence="3" id="KW-1185">Reference proteome</keyword>
<comment type="caution">
    <text evidence="2">The sequence shown here is derived from an EMBL/GenBank/DDBJ whole genome shotgun (WGS) entry which is preliminary data.</text>
</comment>
<reference evidence="2" key="1">
    <citation type="journal article" date="2022" name="Int. J. Mol. Sci.">
        <title>Draft Genome of Tanacetum Coccineum: Genomic Comparison of Closely Related Tanacetum-Family Plants.</title>
        <authorList>
            <person name="Yamashiro T."/>
            <person name="Shiraishi A."/>
            <person name="Nakayama K."/>
            <person name="Satake H."/>
        </authorList>
    </citation>
    <scope>NUCLEOTIDE SEQUENCE</scope>
</reference>
<proteinExistence type="predicted"/>
<gene>
    <name evidence="2" type="ORF">Tco_0892079</name>
</gene>
<dbReference type="EMBL" id="BQNB010013946">
    <property type="protein sequence ID" value="GJT22142.1"/>
    <property type="molecule type" value="Genomic_DNA"/>
</dbReference>
<protein>
    <recommendedName>
        <fullName evidence="4">Reverse transcriptase domain-containing protein</fullName>
    </recommendedName>
</protein>
<name>A0ABQ5C7P2_9ASTR</name>
<reference evidence="2" key="2">
    <citation type="submission" date="2022-01" db="EMBL/GenBank/DDBJ databases">
        <authorList>
            <person name="Yamashiro T."/>
            <person name="Shiraishi A."/>
            <person name="Satake H."/>
            <person name="Nakayama K."/>
        </authorList>
    </citation>
    <scope>NUCLEOTIDE SEQUENCE</scope>
</reference>
<dbReference type="Proteomes" id="UP001151760">
    <property type="component" value="Unassembled WGS sequence"/>
</dbReference>
<feature type="compositionally biased region" description="Basic and acidic residues" evidence="1">
    <location>
        <begin position="43"/>
        <end position="53"/>
    </location>
</feature>
<feature type="region of interest" description="Disordered" evidence="1">
    <location>
        <begin position="213"/>
        <end position="240"/>
    </location>
</feature>
<evidence type="ECO:0000313" key="2">
    <source>
        <dbReference type="EMBL" id="GJT22142.1"/>
    </source>
</evidence>
<evidence type="ECO:0000256" key="1">
    <source>
        <dbReference type="SAM" id="MobiDB-lite"/>
    </source>
</evidence>
<accession>A0ABQ5C7P2</accession>
<feature type="compositionally biased region" description="Basic and acidic residues" evidence="1">
    <location>
        <begin position="1"/>
        <end position="10"/>
    </location>
</feature>
<feature type="compositionally biased region" description="Polar residues" evidence="1">
    <location>
        <begin position="218"/>
        <end position="238"/>
    </location>
</feature>
<feature type="region of interest" description="Disordered" evidence="1">
    <location>
        <begin position="1"/>
        <end position="55"/>
    </location>
</feature>
<evidence type="ECO:0008006" key="4">
    <source>
        <dbReference type="Google" id="ProtNLM"/>
    </source>
</evidence>